<dbReference type="InterPro" id="IPR043129">
    <property type="entry name" value="ATPase_NBD"/>
</dbReference>
<dbReference type="PANTHER" id="PTHR18964">
    <property type="entry name" value="ROK (REPRESSOR, ORF, KINASE) FAMILY"/>
    <property type="match status" value="1"/>
</dbReference>
<dbReference type="GO" id="GO:0004340">
    <property type="term" value="F:glucokinase activity"/>
    <property type="evidence" value="ECO:0007669"/>
    <property type="project" value="UniProtKB-EC"/>
</dbReference>
<keyword evidence="3" id="KW-1185">Reference proteome</keyword>
<accession>A0ABT2ERQ0</accession>
<keyword evidence="2" id="KW-0808">Transferase</keyword>
<dbReference type="Pfam" id="PF00480">
    <property type="entry name" value="ROK"/>
    <property type="match status" value="1"/>
</dbReference>
<reference evidence="2 3" key="1">
    <citation type="submission" date="2022-08" db="EMBL/GenBank/DDBJ databases">
        <title>Bacterial and archaeal communities from various locations to study Microbial Dark Matter (Phase II).</title>
        <authorList>
            <person name="Stepanauskas R."/>
        </authorList>
    </citation>
    <scope>NUCLEOTIDE SEQUENCE [LARGE SCALE GENOMIC DNA]</scope>
    <source>
        <strain evidence="2 3">PD1</strain>
    </source>
</reference>
<gene>
    <name evidence="2" type="ORF">M2350_003083</name>
</gene>
<protein>
    <submittedName>
        <fullName evidence="2">Glucokinase</fullName>
        <ecNumber evidence="2">2.7.1.2</ecNumber>
    </submittedName>
</protein>
<dbReference type="PROSITE" id="PS01125">
    <property type="entry name" value="ROK"/>
    <property type="match status" value="1"/>
</dbReference>
<evidence type="ECO:0000313" key="2">
    <source>
        <dbReference type="EMBL" id="MCS3920648.1"/>
    </source>
</evidence>
<dbReference type="PANTHER" id="PTHR18964:SF149">
    <property type="entry name" value="BIFUNCTIONAL UDP-N-ACETYLGLUCOSAMINE 2-EPIMERASE_N-ACETYLMANNOSAMINE KINASE"/>
    <property type="match status" value="1"/>
</dbReference>
<proteinExistence type="inferred from homology"/>
<organism evidence="2 3">
    <name type="scientific">Candidatus Fervidibacter sacchari</name>
    <dbReference type="NCBI Taxonomy" id="1448929"/>
    <lineage>
        <taxon>Bacteria</taxon>
        <taxon>Candidatus Fervidibacterota</taxon>
        <taxon>Candidatus Fervidibacter</taxon>
    </lineage>
</organism>
<dbReference type="EMBL" id="JANUCP010000006">
    <property type="protein sequence ID" value="MCS3920648.1"/>
    <property type="molecule type" value="Genomic_DNA"/>
</dbReference>
<comment type="caution">
    <text evidence="2">The sequence shown here is derived from an EMBL/GenBank/DDBJ whole genome shotgun (WGS) entry which is preliminary data.</text>
</comment>
<evidence type="ECO:0000256" key="1">
    <source>
        <dbReference type="ARBA" id="ARBA00006479"/>
    </source>
</evidence>
<dbReference type="InterPro" id="IPR000600">
    <property type="entry name" value="ROK"/>
</dbReference>
<dbReference type="InterPro" id="IPR049874">
    <property type="entry name" value="ROK_cs"/>
</dbReference>
<dbReference type="Gene3D" id="3.30.420.40">
    <property type="match status" value="2"/>
</dbReference>
<sequence length="312" mass="33145">MKAGVIGVDVGGTKMTAALANRDGKIVKLLRIQTKREEGAEGGFKAICEMVKSLHEEAKTQGLSVEKVGVGFGGPVDFERGIVYLSHHVPGWENFPLRSELEHRFGVPVTVDNDANAGTLGEWMFGAGKGVNDLLYVNIGTGIGGGIISDGKLVRGWRNLAGEIGHMTVKPDGPVCTCGRKGCLEAIASGSAIGREGTERLGRLVRSEEVFQLAEQGDPTAKQILAEAVDALAFAIGAAANLFNPKKVILGGGVAEAPEHLLIEPLRERLVRYTLPQVYEGLEVVRAQLGYDAGIMGAIALALLPEDRSERR</sequence>
<dbReference type="RefSeq" id="WP_259100563.1">
    <property type="nucleotide sequence ID" value="NZ_CP130454.1"/>
</dbReference>
<name>A0ABT2ERQ0_9BACT</name>
<dbReference type="EC" id="2.7.1.2" evidence="2"/>
<evidence type="ECO:0000313" key="3">
    <source>
        <dbReference type="Proteomes" id="UP001204798"/>
    </source>
</evidence>
<dbReference type="Proteomes" id="UP001204798">
    <property type="component" value="Unassembled WGS sequence"/>
</dbReference>
<comment type="similarity">
    <text evidence="1">Belongs to the ROK (NagC/XylR) family.</text>
</comment>
<dbReference type="SUPFAM" id="SSF53067">
    <property type="entry name" value="Actin-like ATPase domain"/>
    <property type="match status" value="1"/>
</dbReference>